<dbReference type="InterPro" id="IPR050267">
    <property type="entry name" value="Anti-sigma-factor_SerPK"/>
</dbReference>
<dbReference type="EMBL" id="SNYN01000007">
    <property type="protein sequence ID" value="TDQ52194.1"/>
    <property type="molecule type" value="Genomic_DNA"/>
</dbReference>
<dbReference type="PANTHER" id="PTHR35526:SF3">
    <property type="entry name" value="ANTI-SIGMA-F FACTOR RSBW"/>
    <property type="match status" value="1"/>
</dbReference>
<evidence type="ECO:0000313" key="4">
    <source>
        <dbReference type="Proteomes" id="UP000295281"/>
    </source>
</evidence>
<dbReference type="InterPro" id="IPR003594">
    <property type="entry name" value="HATPase_dom"/>
</dbReference>
<keyword evidence="1" id="KW-0723">Serine/threonine-protein kinase</keyword>
<dbReference type="CDD" id="cd16936">
    <property type="entry name" value="HATPase_RsbW-like"/>
    <property type="match status" value="1"/>
</dbReference>
<dbReference type="Proteomes" id="UP000295281">
    <property type="component" value="Unassembled WGS sequence"/>
</dbReference>
<name>A0A4R6V287_9ACTN</name>
<reference evidence="3 4" key="1">
    <citation type="submission" date="2019-03" db="EMBL/GenBank/DDBJ databases">
        <title>Genomic Encyclopedia of Type Strains, Phase IV (KMG-IV): sequencing the most valuable type-strain genomes for metagenomic binning, comparative biology and taxonomic classification.</title>
        <authorList>
            <person name="Goeker M."/>
        </authorList>
    </citation>
    <scope>NUCLEOTIDE SEQUENCE [LARGE SCALE GENOMIC DNA]</scope>
    <source>
        <strain evidence="3 4">DSM 46770</strain>
    </source>
</reference>
<keyword evidence="4" id="KW-1185">Reference proteome</keyword>
<feature type="domain" description="Histidine kinase/HSP90-like ATPase" evidence="2">
    <location>
        <begin position="21"/>
        <end position="124"/>
    </location>
</feature>
<dbReference type="Gene3D" id="3.30.565.10">
    <property type="entry name" value="Histidine kinase-like ATPase, C-terminal domain"/>
    <property type="match status" value="1"/>
</dbReference>
<dbReference type="InterPro" id="IPR036890">
    <property type="entry name" value="HATPase_C_sf"/>
</dbReference>
<sequence>MVVRMRDDDFFPIRAARTFPGTADRCGEARAWIRGLLHPFPHARDAVELVASELFANAVRHTASGEPGGEIEVTLTLSGEDPETLRLEVVDQGPGNSVPKQAARAILPGADAQNGRGLFIASILSRAWGRFPADHRRSGLERGHPDSMVTWAEFCTHRDMEMAGNP</sequence>
<keyword evidence="1" id="KW-0418">Kinase</keyword>
<keyword evidence="1" id="KW-0808">Transferase</keyword>
<dbReference type="Pfam" id="PF13581">
    <property type="entry name" value="HATPase_c_2"/>
    <property type="match status" value="1"/>
</dbReference>
<evidence type="ECO:0000256" key="1">
    <source>
        <dbReference type="ARBA" id="ARBA00022527"/>
    </source>
</evidence>
<accession>A0A4R6V287</accession>
<organism evidence="3 4">
    <name type="scientific">Actinorugispora endophytica</name>
    <dbReference type="NCBI Taxonomy" id="1605990"/>
    <lineage>
        <taxon>Bacteria</taxon>
        <taxon>Bacillati</taxon>
        <taxon>Actinomycetota</taxon>
        <taxon>Actinomycetes</taxon>
        <taxon>Streptosporangiales</taxon>
        <taxon>Nocardiopsidaceae</taxon>
        <taxon>Actinorugispora</taxon>
    </lineage>
</organism>
<dbReference type="AlphaFoldDB" id="A0A4R6V287"/>
<proteinExistence type="predicted"/>
<dbReference type="GO" id="GO:0004674">
    <property type="term" value="F:protein serine/threonine kinase activity"/>
    <property type="evidence" value="ECO:0007669"/>
    <property type="project" value="UniProtKB-KW"/>
</dbReference>
<evidence type="ECO:0000313" key="3">
    <source>
        <dbReference type="EMBL" id="TDQ52194.1"/>
    </source>
</evidence>
<dbReference type="PANTHER" id="PTHR35526">
    <property type="entry name" value="ANTI-SIGMA-F FACTOR RSBW-RELATED"/>
    <property type="match status" value="1"/>
</dbReference>
<dbReference type="SUPFAM" id="SSF55874">
    <property type="entry name" value="ATPase domain of HSP90 chaperone/DNA topoisomerase II/histidine kinase"/>
    <property type="match status" value="1"/>
</dbReference>
<gene>
    <name evidence="3" type="ORF">EV190_10724</name>
</gene>
<evidence type="ECO:0000259" key="2">
    <source>
        <dbReference type="Pfam" id="PF13581"/>
    </source>
</evidence>
<comment type="caution">
    <text evidence="3">The sequence shown here is derived from an EMBL/GenBank/DDBJ whole genome shotgun (WGS) entry which is preliminary data.</text>
</comment>
<protein>
    <submittedName>
        <fullName evidence="3">Anti-sigma regulatory factor (Ser/Thr protein kinase)</fullName>
    </submittedName>
</protein>